<organism evidence="2 3">
    <name type="scientific">Ceratopteris richardii</name>
    <name type="common">Triangle waterfern</name>
    <dbReference type="NCBI Taxonomy" id="49495"/>
    <lineage>
        <taxon>Eukaryota</taxon>
        <taxon>Viridiplantae</taxon>
        <taxon>Streptophyta</taxon>
        <taxon>Embryophyta</taxon>
        <taxon>Tracheophyta</taxon>
        <taxon>Polypodiopsida</taxon>
        <taxon>Polypodiidae</taxon>
        <taxon>Polypodiales</taxon>
        <taxon>Pteridineae</taxon>
        <taxon>Pteridaceae</taxon>
        <taxon>Parkerioideae</taxon>
        <taxon>Ceratopteris</taxon>
    </lineage>
</organism>
<keyword evidence="3" id="KW-1185">Reference proteome</keyword>
<dbReference type="InterPro" id="IPR046346">
    <property type="entry name" value="Aminoacid_DH-like_N_sf"/>
</dbReference>
<dbReference type="HAMAP" id="MF_00214">
    <property type="entry name" value="AroD"/>
    <property type="match status" value="1"/>
</dbReference>
<dbReference type="GO" id="GO:0003855">
    <property type="term" value="F:3-dehydroquinate dehydratase activity"/>
    <property type="evidence" value="ECO:0007669"/>
    <property type="project" value="InterPro"/>
</dbReference>
<dbReference type="Gene3D" id="3.40.50.720">
    <property type="entry name" value="NAD(P)-binding Rossmann-like Domain"/>
    <property type="match status" value="1"/>
</dbReference>
<dbReference type="HAMAP" id="MF_00222">
    <property type="entry name" value="Shikimate_DH_AroE"/>
    <property type="match status" value="1"/>
</dbReference>
<dbReference type="NCBIfam" id="TIGR01093">
    <property type="entry name" value="aroD"/>
    <property type="match status" value="1"/>
</dbReference>
<dbReference type="InterPro" id="IPR013708">
    <property type="entry name" value="Shikimate_DH-bd_N"/>
</dbReference>
<dbReference type="FunFam" id="3.40.50.720:FF:000172">
    <property type="entry name" value="Bifunctional 3-dehydroquinate dehydratase/shikimate dehydrogenase, chloroplastic"/>
    <property type="match status" value="1"/>
</dbReference>
<dbReference type="CDD" id="cd01065">
    <property type="entry name" value="NAD_bind_Shikimate_DH"/>
    <property type="match status" value="1"/>
</dbReference>
<dbReference type="GO" id="GO:0009423">
    <property type="term" value="P:chorismate biosynthetic process"/>
    <property type="evidence" value="ECO:0007669"/>
    <property type="project" value="TreeGrafter"/>
</dbReference>
<dbReference type="GO" id="GO:0004764">
    <property type="term" value="F:shikimate 3-dehydrogenase (NADP+) activity"/>
    <property type="evidence" value="ECO:0007669"/>
    <property type="project" value="InterPro"/>
</dbReference>
<dbReference type="InterPro" id="IPR022893">
    <property type="entry name" value="Shikimate_DH_fam"/>
</dbReference>
<dbReference type="Gene3D" id="3.20.20.70">
    <property type="entry name" value="Aldolase class I"/>
    <property type="match status" value="1"/>
</dbReference>
<accession>A0A8T2R3C3</accession>
<dbReference type="AlphaFoldDB" id="A0A8T2R3C3"/>
<evidence type="ECO:0000313" key="3">
    <source>
        <dbReference type="Proteomes" id="UP000825935"/>
    </source>
</evidence>
<dbReference type="SUPFAM" id="SSF51735">
    <property type="entry name" value="NAD(P)-binding Rossmann-fold domains"/>
    <property type="match status" value="1"/>
</dbReference>
<dbReference type="Pfam" id="PF08501">
    <property type="entry name" value="Shikimate_dh_N"/>
    <property type="match status" value="1"/>
</dbReference>
<sequence length="515" mass="55992">MVNSLSLCGGGCYICVPLLAGSISEMLREMRIAHSKGADMVEFRLDHLTEFEPQADIPILLQEKQLPAIITCRPVWEGGKYNGDDDDRISALALAAELGADFVDIEMQKASELISALQKPSRAKVIVSHHNFDCTPSSEELGCLVSKMQSTGADIIKVVTTARSITDVIHVFQVLGRSQAPTIALAMGQQGLISRLLTPKFGGFLTFGSMASGRESAPGQPTIEELQDIYRLPRVGRETEVFGIIGQLVGYSKSPLIHNRFFQEIGYDGLYVPFLVHNFKVFFGAFHPLNFTGFSISIPYKEVALECCDEVESFAKAIGAVNTVVRRRSDGKFIGYNTDCEAAVGAIEDGLGGVNDGVSPLFNKLVVVIGAGGAAKAIAFGAKQRGAHPLIANRHYEDRAQKLAEAVGGTAITLDQLYELQPSPGSVLANTTPIGMFPNENETPMPKSVLKHYSLVFDVVYTPKVTRLLTEAEELGLCVVSGFEMFIRQAIEQFSLFVAKPVPKQQLREVMLNVM</sequence>
<evidence type="ECO:0000259" key="1">
    <source>
        <dbReference type="Pfam" id="PF08501"/>
    </source>
</evidence>
<dbReference type="PANTHER" id="PTHR21089:SF1">
    <property type="entry name" value="BIFUNCTIONAL 3-DEHYDROQUINATE DEHYDRATASE_SHIKIMATE DEHYDROGENASE, CHLOROPLASTIC"/>
    <property type="match status" value="1"/>
</dbReference>
<dbReference type="Proteomes" id="UP000825935">
    <property type="component" value="Chromosome 30"/>
</dbReference>
<proteinExistence type="inferred from homology"/>
<dbReference type="InterPro" id="IPR013785">
    <property type="entry name" value="Aldolase_TIM"/>
</dbReference>
<dbReference type="OMA" id="HYEDRAQ"/>
<protein>
    <recommendedName>
        <fullName evidence="1">Shikimate dehydrogenase substrate binding N-terminal domain-containing protein</fullName>
    </recommendedName>
</protein>
<comment type="caution">
    <text evidence="2">The sequence shown here is derived from an EMBL/GenBank/DDBJ whole genome shotgun (WGS) entry which is preliminary data.</text>
</comment>
<dbReference type="OrthoDB" id="204377at2759"/>
<evidence type="ECO:0000313" key="2">
    <source>
        <dbReference type="EMBL" id="KAH7290507.1"/>
    </source>
</evidence>
<dbReference type="SUPFAM" id="SSF53223">
    <property type="entry name" value="Aminoacid dehydrogenase-like, N-terminal domain"/>
    <property type="match status" value="1"/>
</dbReference>
<dbReference type="Gene3D" id="3.40.50.10860">
    <property type="entry name" value="Leucine Dehydrogenase, chain A, domain 1"/>
    <property type="match status" value="1"/>
</dbReference>
<dbReference type="FunFam" id="3.20.20.70:FF:000142">
    <property type="entry name" value="bifunctional 3-dehydroquinate dehydratase/shikimate dehydrogenase, chloroplastic"/>
    <property type="match status" value="1"/>
</dbReference>
<dbReference type="GO" id="GO:0019632">
    <property type="term" value="P:shikimate metabolic process"/>
    <property type="evidence" value="ECO:0007669"/>
    <property type="project" value="TreeGrafter"/>
</dbReference>
<dbReference type="EMBL" id="CM035435">
    <property type="protein sequence ID" value="KAH7290507.1"/>
    <property type="molecule type" value="Genomic_DNA"/>
</dbReference>
<dbReference type="InterPro" id="IPR001381">
    <property type="entry name" value="DHquinase_I"/>
</dbReference>
<reference evidence="2" key="1">
    <citation type="submission" date="2021-08" db="EMBL/GenBank/DDBJ databases">
        <title>WGS assembly of Ceratopteris richardii.</title>
        <authorList>
            <person name="Marchant D.B."/>
            <person name="Chen G."/>
            <person name="Jenkins J."/>
            <person name="Shu S."/>
            <person name="Leebens-Mack J."/>
            <person name="Grimwood J."/>
            <person name="Schmutz J."/>
            <person name="Soltis P."/>
            <person name="Soltis D."/>
            <person name="Chen Z.-H."/>
        </authorList>
    </citation>
    <scope>NUCLEOTIDE SEQUENCE</scope>
    <source>
        <strain evidence="2">Whitten #5841</strain>
        <tissue evidence="2">Leaf</tissue>
    </source>
</reference>
<name>A0A8T2R3C3_CERRI</name>
<dbReference type="InterPro" id="IPR036291">
    <property type="entry name" value="NAD(P)-bd_dom_sf"/>
</dbReference>
<gene>
    <name evidence="2" type="ORF">KP509_30G051000</name>
</gene>
<feature type="domain" description="Shikimate dehydrogenase substrate binding N-terminal" evidence="1">
    <location>
        <begin position="244"/>
        <end position="324"/>
    </location>
</feature>
<dbReference type="Pfam" id="PF01487">
    <property type="entry name" value="DHquinase_I"/>
    <property type="match status" value="1"/>
</dbReference>
<dbReference type="PANTHER" id="PTHR21089">
    <property type="entry name" value="SHIKIMATE DEHYDROGENASE"/>
    <property type="match status" value="1"/>
</dbReference>
<dbReference type="SUPFAM" id="SSF51569">
    <property type="entry name" value="Aldolase"/>
    <property type="match status" value="1"/>
</dbReference>
<dbReference type="CDD" id="cd00502">
    <property type="entry name" value="DHQase_I"/>
    <property type="match status" value="1"/>
</dbReference>